<dbReference type="PANTHER" id="PTHR35807:SF1">
    <property type="entry name" value="TRANSCRIPTIONAL REGULATOR REDD"/>
    <property type="match status" value="1"/>
</dbReference>
<dbReference type="GO" id="GO:0043531">
    <property type="term" value="F:ADP binding"/>
    <property type="evidence" value="ECO:0007669"/>
    <property type="project" value="InterPro"/>
</dbReference>
<dbReference type="Pfam" id="PF03704">
    <property type="entry name" value="BTAD"/>
    <property type="match status" value="1"/>
</dbReference>
<dbReference type="SUPFAM" id="SSF48452">
    <property type="entry name" value="TPR-like"/>
    <property type="match status" value="3"/>
</dbReference>
<dbReference type="Proteomes" id="UP000093053">
    <property type="component" value="Chromosome"/>
</dbReference>
<feature type="domain" description="Bacterial transcriptional activator" evidence="3">
    <location>
        <begin position="95"/>
        <end position="239"/>
    </location>
</feature>
<organism evidence="4 5">
    <name type="scientific">Lentzea guizhouensis</name>
    <dbReference type="NCBI Taxonomy" id="1586287"/>
    <lineage>
        <taxon>Bacteria</taxon>
        <taxon>Bacillati</taxon>
        <taxon>Actinomycetota</taxon>
        <taxon>Actinomycetes</taxon>
        <taxon>Pseudonocardiales</taxon>
        <taxon>Pseudonocardiaceae</taxon>
        <taxon>Lentzea</taxon>
    </lineage>
</organism>
<keyword evidence="2" id="KW-0804">Transcription</keyword>
<dbReference type="CDD" id="cd15831">
    <property type="entry name" value="BTAD"/>
    <property type="match status" value="1"/>
</dbReference>
<gene>
    <name evidence="4" type="ORF">BBK82_44750</name>
</gene>
<evidence type="ECO:0000256" key="2">
    <source>
        <dbReference type="ARBA" id="ARBA00023163"/>
    </source>
</evidence>
<dbReference type="GO" id="GO:0003677">
    <property type="term" value="F:DNA binding"/>
    <property type="evidence" value="ECO:0007669"/>
    <property type="project" value="InterPro"/>
</dbReference>
<dbReference type="Gene3D" id="1.25.40.10">
    <property type="entry name" value="Tetratricopeptide repeat domain"/>
    <property type="match status" value="3"/>
</dbReference>
<dbReference type="PRINTS" id="PR00364">
    <property type="entry name" value="DISEASERSIST"/>
</dbReference>
<name>A0A1B2HW93_9PSEU</name>
<sequence>MLVEFRVLGPFETLVRAGRVRMPASQKVLLASLVVDLGKTVSVDELAEALWADRPPATYRQQLYKHVSALRELFGENVVMTDETGYSLNELRVHTDVQRFAAAVAQARQLRQDGEPVLAAEQYRAGLSIWRGPALAGIDSESLRVAAARFEEQRLTALEECAELELLLGKHADLVGELRTLTAAHPFRERLAGHLMVALYRCGVQAEALDIYQQLRLRLRDELGVEPSAQLQELYGSLLRQDAALESPLESPLAAQAGPAVVPAGLPRSLPSFTGRGAELASLCTAVRQGAGIAVVSGPRGMGKTALAVHWAHSVRERFPDGQLYLNLRGANGMKASDALTVFLRALGLSAEAVPVDFDAQLLLYRSMLDRQKVLLVLDDVADPAQIEALLPGSSGCFVLITSQSRLVSLTALHDAYQVPLGPLPEDESFQLLEQMLGRARTAADPQAVRELAARCGHVPLSLRVAAASLVEQPDRRTADFVRTLGPAGEPEPEDWKFTVGVRAAFDLSYVQVSADAKTLVRYMAVTPCVDFSLETASALLGTTTTATRSALQELEHTHLIEQHLPGRYRLHDLIKLYARSRILIDDDMTDAVCRLLHCYLNGVDAAVTAMAPTIQREQRPSAPETPFVFSDTVSAVNWLRREHPNLVAAVSWAHEHGQDALCAHLVDALRAYFWFDRATPEWITTGWLGLASAERMDDVRLKSAVHRSLGQAFAVRGELNELTHHYDLALKYADESGDPLRVAYLREAVGVALLHTADVRSAESHFTAAFDAARSYADVPLEISSRVHLIYARVMRGQLGVALTECEEAVSTLRRGHYPYELGHLRGMWGRTLLEVGRLDDALRELELAVDLHAECGDKIGTMRELVRIGEIDLTVGRYDHAWQIHHAAMDLARELDNADMRCAAGIGMAAASLCTGDHDLALALTEDALRVSRQSGNAWRETIASVVGARVLAATGAFDRATDLATSSLALMARHGWKLRVGAAHHVLARIHLAVGDVTEALANAEAARTAHRACGQRLREVQDVLLLAALEGKDQGPLARAMCAEVAGSLADDVFQALRPNEPVTLFS</sequence>
<evidence type="ECO:0000313" key="4">
    <source>
        <dbReference type="EMBL" id="ANZ41994.1"/>
    </source>
</evidence>
<dbReference type="GO" id="GO:0006355">
    <property type="term" value="P:regulation of DNA-templated transcription"/>
    <property type="evidence" value="ECO:0007669"/>
    <property type="project" value="InterPro"/>
</dbReference>
<protein>
    <recommendedName>
        <fullName evidence="3">Bacterial transcriptional activator domain-containing protein</fullName>
    </recommendedName>
</protein>
<dbReference type="SUPFAM" id="SSF46894">
    <property type="entry name" value="C-terminal effector domain of the bipartite response regulators"/>
    <property type="match status" value="1"/>
</dbReference>
<dbReference type="Gene3D" id="1.10.10.10">
    <property type="entry name" value="Winged helix-like DNA-binding domain superfamily/Winged helix DNA-binding domain"/>
    <property type="match status" value="1"/>
</dbReference>
<accession>A0A1B2HW93</accession>
<dbReference type="RefSeq" id="WP_065920328.1">
    <property type="nucleotide sequence ID" value="NZ_CP016793.1"/>
</dbReference>
<keyword evidence="1" id="KW-0805">Transcription regulation</keyword>
<evidence type="ECO:0000313" key="5">
    <source>
        <dbReference type="Proteomes" id="UP000093053"/>
    </source>
</evidence>
<proteinExistence type="predicted"/>
<keyword evidence="5" id="KW-1185">Reference proteome</keyword>
<dbReference type="InterPro" id="IPR027417">
    <property type="entry name" value="P-loop_NTPase"/>
</dbReference>
<dbReference type="InterPro" id="IPR005158">
    <property type="entry name" value="BTAD"/>
</dbReference>
<dbReference type="STRING" id="1586287.BBK82_44750"/>
<reference evidence="4 5" key="1">
    <citation type="submission" date="2016-07" db="EMBL/GenBank/DDBJ databases">
        <title>Complete genome sequence of the Lentzea guizhouensis DHS C013.</title>
        <authorList>
            <person name="Cao C."/>
        </authorList>
    </citation>
    <scope>NUCLEOTIDE SEQUENCE [LARGE SCALE GENOMIC DNA]</scope>
    <source>
        <strain evidence="4 5">DHS C013</strain>
    </source>
</reference>
<dbReference type="PANTHER" id="PTHR35807">
    <property type="entry name" value="TRANSCRIPTIONAL REGULATOR REDD-RELATED"/>
    <property type="match status" value="1"/>
</dbReference>
<dbReference type="Gene3D" id="3.40.50.300">
    <property type="entry name" value="P-loop containing nucleotide triphosphate hydrolases"/>
    <property type="match status" value="1"/>
</dbReference>
<dbReference type="InterPro" id="IPR016032">
    <property type="entry name" value="Sig_transdc_resp-reg_C-effctor"/>
</dbReference>
<dbReference type="InterPro" id="IPR036388">
    <property type="entry name" value="WH-like_DNA-bd_sf"/>
</dbReference>
<dbReference type="InterPro" id="IPR011990">
    <property type="entry name" value="TPR-like_helical_dom_sf"/>
</dbReference>
<evidence type="ECO:0000256" key="1">
    <source>
        <dbReference type="ARBA" id="ARBA00023015"/>
    </source>
</evidence>
<dbReference type="KEGG" id="led:BBK82_44750"/>
<dbReference type="OrthoDB" id="3691954at2"/>
<evidence type="ECO:0000259" key="3">
    <source>
        <dbReference type="SMART" id="SM01043"/>
    </source>
</evidence>
<dbReference type="SMART" id="SM01043">
    <property type="entry name" value="BTAD"/>
    <property type="match status" value="1"/>
</dbReference>
<dbReference type="Pfam" id="PF00931">
    <property type="entry name" value="NB-ARC"/>
    <property type="match status" value="1"/>
</dbReference>
<dbReference type="EMBL" id="CP016793">
    <property type="protein sequence ID" value="ANZ41994.1"/>
    <property type="molecule type" value="Genomic_DNA"/>
</dbReference>
<dbReference type="SUPFAM" id="SSF52540">
    <property type="entry name" value="P-loop containing nucleoside triphosphate hydrolases"/>
    <property type="match status" value="1"/>
</dbReference>
<dbReference type="InterPro" id="IPR051677">
    <property type="entry name" value="AfsR-DnrI-RedD_regulator"/>
</dbReference>
<dbReference type="InterPro" id="IPR002182">
    <property type="entry name" value="NB-ARC"/>
</dbReference>
<dbReference type="AlphaFoldDB" id="A0A1B2HW93"/>